<dbReference type="GO" id="GO:0005634">
    <property type="term" value="C:nucleus"/>
    <property type="evidence" value="ECO:0000318"/>
    <property type="project" value="GO_Central"/>
</dbReference>
<dbReference type="Gene3D" id="3.30.420.10">
    <property type="entry name" value="Ribonuclease H-like superfamily/Ribonuclease H"/>
    <property type="match status" value="1"/>
</dbReference>
<dbReference type="InterPro" id="IPR003100">
    <property type="entry name" value="PAZ_dom"/>
</dbReference>
<dbReference type="GO" id="GO:0035194">
    <property type="term" value="P:regulatory ncRNA-mediated post-transcriptional gene silencing"/>
    <property type="evidence" value="ECO:0000318"/>
    <property type="project" value="GO_Central"/>
</dbReference>
<dbReference type="GO" id="GO:0005737">
    <property type="term" value="C:cytoplasm"/>
    <property type="evidence" value="ECO:0000318"/>
    <property type="project" value="GO_Central"/>
</dbReference>
<dbReference type="Pfam" id="PF02171">
    <property type="entry name" value="Piwi"/>
    <property type="match status" value="1"/>
</dbReference>
<feature type="region of interest" description="Disordered" evidence="2">
    <location>
        <begin position="458"/>
        <end position="477"/>
    </location>
</feature>
<dbReference type="GO" id="GO:0016442">
    <property type="term" value="C:RISC complex"/>
    <property type="evidence" value="ECO:0000318"/>
    <property type="project" value="GO_Central"/>
</dbReference>
<comment type="similarity">
    <text evidence="1">Belongs to the argonaute family.</text>
</comment>
<gene>
    <name evidence="3" type="primary">WBGene00100316</name>
</gene>
<dbReference type="Gene3D" id="2.170.260.10">
    <property type="entry name" value="paz domain"/>
    <property type="match status" value="1"/>
</dbReference>
<dbReference type="InterPro" id="IPR036085">
    <property type="entry name" value="PAZ_dom_sf"/>
</dbReference>
<name>A0A2A6BKV3_PRIPA</name>
<organism evidence="3 4">
    <name type="scientific">Pristionchus pacificus</name>
    <name type="common">Parasitic nematode worm</name>
    <dbReference type="NCBI Taxonomy" id="54126"/>
    <lineage>
        <taxon>Eukaryota</taxon>
        <taxon>Metazoa</taxon>
        <taxon>Ecdysozoa</taxon>
        <taxon>Nematoda</taxon>
        <taxon>Chromadorea</taxon>
        <taxon>Rhabditida</taxon>
        <taxon>Rhabditina</taxon>
        <taxon>Diplogasteromorpha</taxon>
        <taxon>Diplogasteroidea</taxon>
        <taxon>Neodiplogasteridae</taxon>
        <taxon>Pristionchus</taxon>
    </lineage>
</organism>
<evidence type="ECO:0000313" key="3">
    <source>
        <dbReference type="EnsemblMetazoa" id="PPA10762.1"/>
    </source>
</evidence>
<dbReference type="EnsemblMetazoa" id="PPA10762.1">
    <property type="protein sequence ID" value="PPA10762.1"/>
    <property type="gene ID" value="WBGene00100316"/>
</dbReference>
<protein>
    <submittedName>
        <fullName evidence="3">Uncharacterized protein</fullName>
    </submittedName>
</protein>
<dbReference type="GO" id="GO:0003727">
    <property type="term" value="F:single-stranded RNA binding"/>
    <property type="evidence" value="ECO:0000318"/>
    <property type="project" value="GO_Central"/>
</dbReference>
<feature type="region of interest" description="Disordered" evidence="2">
    <location>
        <begin position="1"/>
        <end position="34"/>
    </location>
</feature>
<dbReference type="Pfam" id="PF10551">
    <property type="entry name" value="MULE"/>
    <property type="match status" value="1"/>
</dbReference>
<sequence length="1274" mass="143223">MAEKGTDSKPIARRQRDFEHVQLPEPQGAGSEPIGERINTFLNAYVIDTTKSVDFGYKHELVFTAITAKREFPVHTKGGKDDAIKLLRHRCLKKLLAIVFTENADHFTRGDDSKPGHLAFDNGCALYSPYQIEPLDGTIPLADAPEEFLELINGVNELRYCLTFVERIPLKDQNVAKRTAIQLIDVACWMKLDKSRHIQFDNKAYYTSTKCPDERMDGGKVVKNGFAKSIRPIGAHMALQIDDLCVQTTHLPYNRIFQIKGFAKYNANELKFEMKAESGEVRTISVAQYFEDKYKMKLRCPDLPLIEERKGTKASFHPIEVLYVVDGQRVSNTKSTAAMIQDLIKRAQKRPPELMKHIEEQAYKAFLDGSTHENLAAFKYRITNRQLTSAADTVFSPTVLTANGKASMAATWSGFSLPSNKGNHKIAAYRICGDPDSIVSYRFKEKVDGDEVPIRNRKAKKDFSKQNSESAADGHLKNPSRAYRECSALIAKREGLANLLLPEDVDEVLDLYSGGKNKNKRKRQLSLDVKKSAGVSRVEEYDAIDDNDIQVIGQSETFRISDPDDSKRIYLAARRAFELAIELGIEALLIDGNFGFTPIPTCTKKRAYQLFTVRVCCRNTSFLLVAALLPSKAASEYTLLLETVQTIFSNMNFSLKGVRIVSDWETGIIKAVRTAIPMARHEGCSFHALKCINNKISSFGLNAFAKSYPVVRTWFNRVRAAIFLPKTYIEQSEWMTHPETMFCKFMIERHRTTNLVESWHRGLISYFLGHHPPLMELVNFLLKTELDDNISMKHYRDNGSSYELKYESKREEEDDDMKFPEKWKLGNMDRFVQPAKCTGDMFCIVFERCYSDRDAEDAIRNLFDAGRQRGMDIDSRNVKIVPMSSSFDELRSFMFSKVGRAGAVIGFTSSNVDCVHENLKLFEAETGIVTLHCTKRVIDQVLQGKPLACGNIMMKLNQKLGGTNFKIAPPQELAKHAPKLAEFSKTWFSKTRMFFGLFVSHAGPQSFADRSAGVPQSEPTVVGLSFTTTMPTKQDGWWFMQEPGENLILDMVEHVVKALKCFHKANGALPNDIVVYRNGKSEGEFKAISTESAQFKKAFALVADNYSPTLTVIVVCVGSNYRIVTEGQGGLDNVPPGTCLTAEGCNPFYKEFIMVSQRAIMGTARPIRYNVVTEMQGKVGKVLMIDELKLITNALAYTTGIVTAPISLPGPIESAEKVANRGRNNYKATIMSDCDASTASSGPPRELRHDGSSDFFKKLSHKMETKVDHVHFWA</sequence>
<dbReference type="Gene3D" id="3.40.50.2300">
    <property type="match status" value="1"/>
</dbReference>
<dbReference type="CDD" id="cd02846">
    <property type="entry name" value="PAZ_argonaute_like"/>
    <property type="match status" value="1"/>
</dbReference>
<dbReference type="SUPFAM" id="SSF53098">
    <property type="entry name" value="Ribonuclease H-like"/>
    <property type="match status" value="1"/>
</dbReference>
<evidence type="ECO:0000313" key="4">
    <source>
        <dbReference type="Proteomes" id="UP000005239"/>
    </source>
</evidence>
<evidence type="ECO:0000256" key="1">
    <source>
        <dbReference type="RuleBase" id="RU361178"/>
    </source>
</evidence>
<dbReference type="PROSITE" id="PS50821">
    <property type="entry name" value="PAZ"/>
    <property type="match status" value="1"/>
</dbReference>
<dbReference type="GO" id="GO:0036464">
    <property type="term" value="C:cytoplasmic ribonucleoprotein granule"/>
    <property type="evidence" value="ECO:0000318"/>
    <property type="project" value="GO_Central"/>
</dbReference>
<accession>A0A8R1Y9P7</accession>
<dbReference type="SUPFAM" id="SSF101690">
    <property type="entry name" value="PAZ domain"/>
    <property type="match status" value="1"/>
</dbReference>
<dbReference type="InterPro" id="IPR003165">
    <property type="entry name" value="Piwi"/>
</dbReference>
<dbReference type="GO" id="GO:0035198">
    <property type="term" value="F:miRNA binding"/>
    <property type="evidence" value="ECO:0000318"/>
    <property type="project" value="GO_Central"/>
</dbReference>
<dbReference type="InterPro" id="IPR018289">
    <property type="entry name" value="MULE_transposase_dom"/>
</dbReference>
<dbReference type="InterPro" id="IPR036397">
    <property type="entry name" value="RNaseH_sf"/>
</dbReference>
<dbReference type="PROSITE" id="PS50822">
    <property type="entry name" value="PIWI"/>
    <property type="match status" value="1"/>
</dbReference>
<dbReference type="AlphaFoldDB" id="A0A2A6BKV3"/>
<accession>A0A2A6BKV3</accession>
<dbReference type="GO" id="GO:0004521">
    <property type="term" value="F:RNA endonuclease activity"/>
    <property type="evidence" value="ECO:0000318"/>
    <property type="project" value="GO_Central"/>
</dbReference>
<dbReference type="SMART" id="SM00949">
    <property type="entry name" value="PAZ"/>
    <property type="match status" value="1"/>
</dbReference>
<evidence type="ECO:0000256" key="2">
    <source>
        <dbReference type="SAM" id="MobiDB-lite"/>
    </source>
</evidence>
<proteinExistence type="inferred from homology"/>
<keyword evidence="4" id="KW-1185">Reference proteome</keyword>
<reference evidence="4" key="1">
    <citation type="journal article" date="2008" name="Nat. Genet.">
        <title>The Pristionchus pacificus genome provides a unique perspective on nematode lifestyle and parasitism.</title>
        <authorList>
            <person name="Dieterich C."/>
            <person name="Clifton S.W."/>
            <person name="Schuster L.N."/>
            <person name="Chinwalla A."/>
            <person name="Delehaunty K."/>
            <person name="Dinkelacker I."/>
            <person name="Fulton L."/>
            <person name="Fulton R."/>
            <person name="Godfrey J."/>
            <person name="Minx P."/>
            <person name="Mitreva M."/>
            <person name="Roeseler W."/>
            <person name="Tian H."/>
            <person name="Witte H."/>
            <person name="Yang S.P."/>
            <person name="Wilson R.K."/>
            <person name="Sommer R.J."/>
        </authorList>
    </citation>
    <scope>NUCLEOTIDE SEQUENCE [LARGE SCALE GENOMIC DNA]</scope>
    <source>
        <strain evidence="4">PS312</strain>
    </source>
</reference>
<dbReference type="SMART" id="SM00950">
    <property type="entry name" value="Piwi"/>
    <property type="match status" value="1"/>
</dbReference>
<dbReference type="Pfam" id="PF02170">
    <property type="entry name" value="PAZ"/>
    <property type="match status" value="1"/>
</dbReference>
<dbReference type="Proteomes" id="UP000005239">
    <property type="component" value="Unassembled WGS sequence"/>
</dbReference>
<dbReference type="PANTHER" id="PTHR22891">
    <property type="entry name" value="EUKARYOTIC TRANSLATION INITIATION FACTOR 2C"/>
    <property type="match status" value="1"/>
</dbReference>
<reference evidence="3" key="2">
    <citation type="submission" date="2022-06" db="UniProtKB">
        <authorList>
            <consortium name="EnsemblMetazoa"/>
        </authorList>
    </citation>
    <scope>IDENTIFICATION</scope>
    <source>
        <strain evidence="3">PS312</strain>
    </source>
</reference>
<dbReference type="InterPro" id="IPR012337">
    <property type="entry name" value="RNaseH-like_sf"/>
</dbReference>